<dbReference type="GO" id="GO:0051726">
    <property type="term" value="P:regulation of cell cycle"/>
    <property type="evidence" value="ECO:0007669"/>
    <property type="project" value="TreeGrafter"/>
</dbReference>
<dbReference type="GO" id="GO:0005634">
    <property type="term" value="C:nucleus"/>
    <property type="evidence" value="ECO:0007669"/>
    <property type="project" value="UniProtKB-SubCell"/>
</dbReference>
<dbReference type="Gene3D" id="3.30.160.360">
    <property type="match status" value="1"/>
</dbReference>
<comment type="subcellular location">
    <subcellularLocation>
        <location evidence="1">Nucleus</location>
    </subcellularLocation>
</comment>
<organism evidence="3">
    <name type="scientific">Glycine soja</name>
    <name type="common">Wild soybean</name>
    <dbReference type="NCBI Taxonomy" id="3848"/>
    <lineage>
        <taxon>Eukaryota</taxon>
        <taxon>Viridiplantae</taxon>
        <taxon>Streptophyta</taxon>
        <taxon>Embryophyta</taxon>
        <taxon>Tracheophyta</taxon>
        <taxon>Spermatophyta</taxon>
        <taxon>Magnoliopsida</taxon>
        <taxon>eudicotyledons</taxon>
        <taxon>Gunneridae</taxon>
        <taxon>Pentapetalae</taxon>
        <taxon>rosids</taxon>
        <taxon>fabids</taxon>
        <taxon>Fabales</taxon>
        <taxon>Fabaceae</taxon>
        <taxon>Papilionoideae</taxon>
        <taxon>50 kb inversion clade</taxon>
        <taxon>NPAAA clade</taxon>
        <taxon>indigoferoid/millettioid clade</taxon>
        <taxon>Phaseoleae</taxon>
        <taxon>Glycine</taxon>
        <taxon>Glycine subgen. Soja</taxon>
    </lineage>
</organism>
<dbReference type="EMBL" id="KN657083">
    <property type="protein sequence ID" value="KHN22611.1"/>
    <property type="molecule type" value="Genomic_DNA"/>
</dbReference>
<evidence type="ECO:0000256" key="1">
    <source>
        <dbReference type="ARBA" id="ARBA00004123"/>
    </source>
</evidence>
<keyword evidence="2" id="KW-0539">Nucleus</keyword>
<dbReference type="InterPro" id="IPR015943">
    <property type="entry name" value="WD40/YVTN_repeat-like_dom_sf"/>
</dbReference>
<dbReference type="PROSITE" id="PS51542">
    <property type="entry name" value="FYRN"/>
    <property type="match status" value="1"/>
</dbReference>
<dbReference type="PANTHER" id="PTHR22715:SF1">
    <property type="entry name" value="DNA BINDING PROTEIN"/>
    <property type="match status" value="1"/>
</dbReference>
<name>A0A0B2QMH5_GLYSO</name>
<proteinExistence type="predicted"/>
<dbReference type="GO" id="GO:0048731">
    <property type="term" value="P:system development"/>
    <property type="evidence" value="ECO:0007669"/>
    <property type="project" value="UniProtKB-ARBA"/>
</dbReference>
<reference evidence="3" key="1">
    <citation type="submission" date="2014-07" db="EMBL/GenBank/DDBJ databases">
        <title>Identification of a novel salt tolerance gene in wild soybean by whole-genome sequencing.</title>
        <authorList>
            <person name="Lam H.-M."/>
            <person name="Qi X."/>
            <person name="Li M.-W."/>
            <person name="Liu X."/>
            <person name="Xie M."/>
            <person name="Ni M."/>
            <person name="Xu X."/>
        </authorList>
    </citation>
    <scope>NUCLEOTIDE SEQUENCE [LARGE SCALE GENOMIC DNA]</scope>
    <source>
        <tissue evidence="3">Root</tissue>
    </source>
</reference>
<dbReference type="SUPFAM" id="SSF50978">
    <property type="entry name" value="WD40 repeat-like"/>
    <property type="match status" value="1"/>
</dbReference>
<dbReference type="PANTHER" id="PTHR22715">
    <property type="entry name" value="TRANSFORMING GROWTH FACTOR BETA REGULATED GENE 1"/>
    <property type="match status" value="1"/>
</dbReference>
<accession>A0A0B2QMH5</accession>
<evidence type="ECO:0000313" key="3">
    <source>
        <dbReference type="EMBL" id="KHN22611.1"/>
    </source>
</evidence>
<evidence type="ECO:0008006" key="4">
    <source>
        <dbReference type="Google" id="ProtNLM"/>
    </source>
</evidence>
<dbReference type="Proteomes" id="UP000053555">
    <property type="component" value="Unassembled WGS sequence"/>
</dbReference>
<dbReference type="InterPro" id="IPR040092">
    <property type="entry name" value="TBRG1"/>
</dbReference>
<dbReference type="InterPro" id="IPR003888">
    <property type="entry name" value="FYrich_N"/>
</dbReference>
<dbReference type="InterPro" id="IPR036322">
    <property type="entry name" value="WD40_repeat_dom_sf"/>
</dbReference>
<dbReference type="AlphaFoldDB" id="A0A0B2QMH5"/>
<dbReference type="Gene3D" id="2.130.10.10">
    <property type="entry name" value="YVTN repeat-like/Quinoprotein amine dehydrogenase"/>
    <property type="match status" value="1"/>
</dbReference>
<evidence type="ECO:0000256" key="2">
    <source>
        <dbReference type="ARBA" id="ARBA00023242"/>
    </source>
</evidence>
<dbReference type="GO" id="GO:0140993">
    <property type="term" value="F:histone modifying activity"/>
    <property type="evidence" value="ECO:0007669"/>
    <property type="project" value="UniProtKB-ARBA"/>
</dbReference>
<dbReference type="InterPro" id="IPR003889">
    <property type="entry name" value="FYrich_C"/>
</dbReference>
<sequence length="1192" mass="132420">MAKTRSAEKAAQVDAEDRTDGLEIISIGSLYKGSWDKKYWTTSRGKDRYPYPVGYQAVRAYNGTTYKMEICEGVNGPRFLISSDDGSSSSGKTPDQAWEEFQKKGCPRIKIWHGKRLSSKMDGLELFGFKNQFIQRLLRELVTDVNGIAERSLVSPNICDGVTRTDHDNCTNVGTYPDLLTCLRKPRVTGKRSRCELKNKKLNVRARSQSPELTCSRPSIVQNEKSLGQRSSTIHYGSEVLEVHNQIGVPVLLQRISSVCKSSNCISSKNELLLNPIEISDEKKVGAVPSRGWTGFLYSEDCKTTELTAEDLPQDVELKISNLLVTPEDKKLMPLCSKESVGCIDIDLCAPDTIDFVQENTHDSAPSELDKYAYNETACQITSGDLLNTEHKEVLKSISNPSSEKSEFGSAGQDVAKSMMALLLPQAVPLLRTVSTDKEFTVRPSDMLPCQVNSKDEQKGYSVDVLPSDVIMTEAAHGEQGQKIHGCTDSHSNTPNFEHMRSIVPDSFEYSQCDDYKTNQEILSSDIVEAGRSSFNKEMCSQQLLGHDLTNGTITCHASGLDFKDMPQNCDVCIPESVLDDMSPKDLIIYERSDDACLHVKENPAHVFLSSVQKDLPTAQDFTGGVKAKSYQLENMATLAEKTQDEVVGQTGNAEMMIMSSNLPKLVYTRKKLRNDIPFQENCSVMECTEYDKFKHVTPEMYTAKDTLHPSEIILVNNSNDKPCETDDTAGLCVQTPQIRSDVLGGHSNLVDPNPTSSQNLTLFADENKCFGTKEVQLISEPMPLQNQELKNNLGSSVKFVGRYLHPMPVSSLFLSTREDEIHVCVLCGYLTGQYRTLFTYKVAIAEPTLGCPSVMAHSSILLPDPKHNFIKETMVERSGVQLTPGGQYVVLIGSIKTPNCREGKIDCHCSTCKSVCSEKNALKIVQVEHGYVSVVTTLETVDNVHCILVCEPNRLVSVGESGKLQVWVMNSKWSEKIEYFIIPADGSVSPGIMELKRVPKCTHLVVGHNSRGEFSLWDIAKCNCVTSFSALKSPVNEFFPISLFQWQTKGSGFSNVNIEEQADKLLEATNLWYSEQRDICWFSPIEEDVAMWLFVSTTSDLDSCHNHVSTSSSYDIHTARNWRLALLMKNSIIFGSPLDLRTSGNGVSCGYGIISTSDGVVYMWELSKGSKLDTLHHFQGMLQCATFTCML</sequence>
<gene>
    <name evidence="3" type="ORF">glysoja_045482</name>
</gene>
<dbReference type="PROSITE" id="PS51543">
    <property type="entry name" value="FYRC"/>
    <property type="match status" value="1"/>
</dbReference>
<protein>
    <recommendedName>
        <fullName evidence="4">FYR C-terminal domain-containing protein</fullName>
    </recommendedName>
</protein>